<dbReference type="Proteomes" id="UP001234787">
    <property type="component" value="Unassembled WGS sequence"/>
</dbReference>
<organism evidence="2 3">
    <name type="scientific">Cryptomeria japonica</name>
    <name type="common">Japanese cedar</name>
    <name type="synonym">Cupressus japonica</name>
    <dbReference type="NCBI Taxonomy" id="3369"/>
    <lineage>
        <taxon>Eukaryota</taxon>
        <taxon>Viridiplantae</taxon>
        <taxon>Streptophyta</taxon>
        <taxon>Embryophyta</taxon>
        <taxon>Tracheophyta</taxon>
        <taxon>Spermatophyta</taxon>
        <taxon>Pinopsida</taxon>
        <taxon>Pinidae</taxon>
        <taxon>Conifers II</taxon>
        <taxon>Cupressales</taxon>
        <taxon>Cupressaceae</taxon>
        <taxon>Cryptomeria</taxon>
    </lineage>
</organism>
<comment type="caution">
    <text evidence="2">The sequence shown here is derived from an EMBL/GenBank/DDBJ whole genome shotgun (WGS) entry which is preliminary data.</text>
</comment>
<reference evidence="2" key="1">
    <citation type="submission" date="2022-12" db="EMBL/GenBank/DDBJ databases">
        <title>Chromosome-Level Genome Assembly of Japanese Cedar (Cryptomeriajaponica D. Don).</title>
        <authorList>
            <person name="Fujino T."/>
            <person name="Yamaguchi K."/>
            <person name="Yokoyama T."/>
            <person name="Hamanaka T."/>
            <person name="Harazono Y."/>
            <person name="Kamada H."/>
            <person name="Kobayashi W."/>
            <person name="Ujino-Ihara T."/>
            <person name="Uchiyama K."/>
            <person name="Matsumoto A."/>
            <person name="Izuno A."/>
            <person name="Tsumura Y."/>
            <person name="Toyoda A."/>
            <person name="Shigenobu S."/>
            <person name="Moriguchi Y."/>
            <person name="Ueno S."/>
            <person name="Kasahara M."/>
        </authorList>
    </citation>
    <scope>NUCLEOTIDE SEQUENCE</scope>
</reference>
<accession>A0AAD3NUI8</accession>
<dbReference type="InterPro" id="IPR019481">
    <property type="entry name" value="TFIIIC_triple_barrel"/>
</dbReference>
<evidence type="ECO:0000313" key="2">
    <source>
        <dbReference type="EMBL" id="GLJ59188.1"/>
    </source>
</evidence>
<evidence type="ECO:0000259" key="1">
    <source>
        <dbReference type="Pfam" id="PF10419"/>
    </source>
</evidence>
<dbReference type="AlphaFoldDB" id="A0AAD3NUI8"/>
<keyword evidence="3" id="KW-1185">Reference proteome</keyword>
<protein>
    <recommendedName>
        <fullName evidence="1">Transcription factor TFIIIC triple barrel domain-containing protein</fullName>
    </recommendedName>
</protein>
<evidence type="ECO:0000313" key="3">
    <source>
        <dbReference type="Proteomes" id="UP001234787"/>
    </source>
</evidence>
<name>A0AAD3NUI8_CRYJA</name>
<dbReference type="Gene3D" id="2.60.40.4370">
    <property type="match status" value="1"/>
</dbReference>
<gene>
    <name evidence="2" type="ORF">SUGI_1496750</name>
</gene>
<dbReference type="Pfam" id="PF10419">
    <property type="entry name" value="TFIIIC_sub6"/>
    <property type="match status" value="1"/>
</dbReference>
<proteinExistence type="predicted"/>
<feature type="domain" description="Transcription factor TFIIIC triple barrel" evidence="1">
    <location>
        <begin position="3"/>
        <end position="84"/>
    </location>
</feature>
<sequence length="88" mass="10038">MAEEETEDLVIEFEGNFDLDSVRGQQIQVIGIDTDEPVLRIDSKFYKIDVKDSIGSRLILQQGMDGKLSYYAKTDKVVTARRVMIKPK</sequence>
<dbReference type="EMBL" id="BSEH01000745">
    <property type="protein sequence ID" value="GLJ59188.1"/>
    <property type="molecule type" value="Genomic_DNA"/>
</dbReference>